<evidence type="ECO:0000313" key="1">
    <source>
        <dbReference type="EMBL" id="ASU04742.1"/>
    </source>
</evidence>
<organism evidence="1">
    <name type="scientific">Citrobacter freundii</name>
    <dbReference type="NCBI Taxonomy" id="546"/>
    <lineage>
        <taxon>Bacteria</taxon>
        <taxon>Pseudomonadati</taxon>
        <taxon>Pseudomonadota</taxon>
        <taxon>Gammaproteobacteria</taxon>
        <taxon>Enterobacterales</taxon>
        <taxon>Enterobacteriaceae</taxon>
        <taxon>Citrobacter</taxon>
        <taxon>Citrobacter freundii complex</taxon>
    </lineage>
</organism>
<protein>
    <submittedName>
        <fullName evidence="1">Uncharacterized protein</fullName>
    </submittedName>
</protein>
<geneLocation type="plasmid" evidence="1">
    <name>pP5571-MDR</name>
</geneLocation>
<dbReference type="EMBL" id="MF156715">
    <property type="protein sequence ID" value="ASU04742.1"/>
    <property type="molecule type" value="Genomic_DNA"/>
</dbReference>
<reference evidence="1" key="1">
    <citation type="submission" date="2017-05" db="EMBL/GenBank/DDBJ databases">
        <title>Complete sequence of pP5571-MDR.</title>
        <authorList>
            <person name="Li P."/>
            <person name="Feng J."/>
            <person name="Zeng L."/>
            <person name="Jiang X."/>
            <person name="Zhan Z."/>
            <person name="Luo W."/>
            <person name="Wang J."/>
            <person name="Zhou D."/>
        </authorList>
    </citation>
    <scope>NUCLEOTIDE SEQUENCE</scope>
    <source>
        <strain evidence="1">P5571</strain>
        <plasmid evidence="1">pP5571-MDR</plasmid>
    </source>
</reference>
<accession>A0A223LLP9</accession>
<keyword evidence="1" id="KW-0614">Plasmid</keyword>
<proteinExistence type="predicted"/>
<sequence length="50" mass="5284">MISLSPPTICNSALLLSPGNTSISPENIAGQSLSVGFRPFPQTTPNRKRS</sequence>
<dbReference type="AlphaFoldDB" id="A0A223LLP9"/>
<name>A0A223LLP9_CITFR</name>